<accession>S7T0H2</accession>
<dbReference type="OrthoDB" id="9807414at2"/>
<evidence type="ECO:0000259" key="4">
    <source>
        <dbReference type="Pfam" id="PF13579"/>
    </source>
</evidence>
<gene>
    <name evidence="5" type="ORF">dsat_1299</name>
</gene>
<feature type="domain" description="Glycosyltransferase subfamily 4-like N-terminal" evidence="4">
    <location>
        <begin position="16"/>
        <end position="171"/>
    </location>
</feature>
<dbReference type="InterPro" id="IPR001296">
    <property type="entry name" value="Glyco_trans_1"/>
</dbReference>
<dbReference type="PANTHER" id="PTHR12526">
    <property type="entry name" value="GLYCOSYLTRANSFERASE"/>
    <property type="match status" value="1"/>
</dbReference>
<evidence type="ECO:0000313" key="5">
    <source>
        <dbReference type="EMBL" id="EPR30577.1"/>
    </source>
</evidence>
<dbReference type="AlphaFoldDB" id="S7T0H2"/>
<dbReference type="Pfam" id="PF00534">
    <property type="entry name" value="Glycos_transf_1"/>
    <property type="match status" value="1"/>
</dbReference>
<dbReference type="Proteomes" id="UP000014975">
    <property type="component" value="Unassembled WGS sequence"/>
</dbReference>
<comment type="caution">
    <text evidence="5">The sequence shown here is derived from an EMBL/GenBank/DDBJ whole genome shotgun (WGS) entry which is preliminary data.</text>
</comment>
<feature type="domain" description="Glycosyl transferase family 1" evidence="3">
    <location>
        <begin position="189"/>
        <end position="341"/>
    </location>
</feature>
<dbReference type="PATRIC" id="fig|1121439.3.peg.2683"/>
<dbReference type="CDD" id="cd03801">
    <property type="entry name" value="GT4_PimA-like"/>
    <property type="match status" value="1"/>
</dbReference>
<dbReference type="eggNOG" id="COG0438">
    <property type="taxonomic scope" value="Bacteria"/>
</dbReference>
<evidence type="ECO:0000256" key="2">
    <source>
        <dbReference type="ARBA" id="ARBA00022679"/>
    </source>
</evidence>
<organism evidence="5 6">
    <name type="scientific">Alkalidesulfovibrio alkalitolerans DSM 16529</name>
    <dbReference type="NCBI Taxonomy" id="1121439"/>
    <lineage>
        <taxon>Bacteria</taxon>
        <taxon>Pseudomonadati</taxon>
        <taxon>Thermodesulfobacteriota</taxon>
        <taxon>Desulfovibrionia</taxon>
        <taxon>Desulfovibrionales</taxon>
        <taxon>Desulfovibrionaceae</taxon>
        <taxon>Alkalidesulfovibrio</taxon>
    </lineage>
</organism>
<keyword evidence="2 5" id="KW-0808">Transferase</keyword>
<dbReference type="GO" id="GO:0016757">
    <property type="term" value="F:glycosyltransferase activity"/>
    <property type="evidence" value="ECO:0007669"/>
    <property type="project" value="UniProtKB-KW"/>
</dbReference>
<dbReference type="Gene3D" id="3.40.50.2000">
    <property type="entry name" value="Glycogen Phosphorylase B"/>
    <property type="match status" value="2"/>
</dbReference>
<dbReference type="Pfam" id="PF13579">
    <property type="entry name" value="Glyco_trans_4_4"/>
    <property type="match status" value="1"/>
</dbReference>
<dbReference type="RefSeq" id="WP_020887996.1">
    <property type="nucleotide sequence ID" value="NZ_ATHI01000031.1"/>
</dbReference>
<dbReference type="STRING" id="1121439.dsat_1299"/>
<dbReference type="EMBL" id="ATHI01000031">
    <property type="protein sequence ID" value="EPR30577.1"/>
    <property type="molecule type" value="Genomic_DNA"/>
</dbReference>
<sequence>MRKPRRLLTVARWPLGGIRTYMRYVYGRLGGDWRVTILAADTQESAALREDAAALGAELILSRPTAASFVSRIARTLAERRHDLIQSQGFISAIAACLANVPFKKPHVLTVHGVLEERFLRGVRGRLKRLATNTAIRSVDTVYGVGQDILDHLREEVPGLAGSRARQVAILNGIEPEMFLDPGNPGAFRARNDLSPDVFLFGFLGRFMPQKGFNKIIAALAKLSADGAAKRDYRLVAVGSGDYLDWYRKTAHEQGVAERIVFLPFQRDVAEVYRDLDAVVMPSNWEACPLQPMEALVSGVPLIVSDCIGLREVVRDTPAIVVPGGEPEGLARAMDELLSGHGSEAFADFRHEAARRFDVGRTAESVKRLFDDMAGRA</sequence>
<evidence type="ECO:0000259" key="3">
    <source>
        <dbReference type="Pfam" id="PF00534"/>
    </source>
</evidence>
<dbReference type="PANTHER" id="PTHR12526:SF510">
    <property type="entry name" value="D-INOSITOL 3-PHOSPHATE GLYCOSYLTRANSFERASE"/>
    <property type="match status" value="1"/>
</dbReference>
<evidence type="ECO:0000313" key="6">
    <source>
        <dbReference type="Proteomes" id="UP000014975"/>
    </source>
</evidence>
<keyword evidence="1" id="KW-0328">Glycosyltransferase</keyword>
<dbReference type="SUPFAM" id="SSF53756">
    <property type="entry name" value="UDP-Glycosyltransferase/glycogen phosphorylase"/>
    <property type="match status" value="1"/>
</dbReference>
<evidence type="ECO:0000256" key="1">
    <source>
        <dbReference type="ARBA" id="ARBA00022676"/>
    </source>
</evidence>
<reference evidence="5 6" key="1">
    <citation type="journal article" date="2013" name="Genome Announc.">
        <title>Draft genome sequences for three mercury-methylating, sulfate-reducing bacteria.</title>
        <authorList>
            <person name="Brown S.D."/>
            <person name="Hurt R.A.Jr."/>
            <person name="Gilmour C.C."/>
            <person name="Elias D.A."/>
        </authorList>
    </citation>
    <scope>NUCLEOTIDE SEQUENCE [LARGE SCALE GENOMIC DNA]</scope>
    <source>
        <strain evidence="5 6">DSM 16529</strain>
    </source>
</reference>
<proteinExistence type="predicted"/>
<name>S7T0H2_9BACT</name>
<protein>
    <submittedName>
        <fullName evidence="5">Glycosyl transferase group 1</fullName>
    </submittedName>
</protein>
<dbReference type="InterPro" id="IPR028098">
    <property type="entry name" value="Glyco_trans_4-like_N"/>
</dbReference>
<keyword evidence="6" id="KW-1185">Reference proteome</keyword>